<name>A0AAE1TTW4_9EUCA</name>
<feature type="region of interest" description="Disordered" evidence="1">
    <location>
        <begin position="1"/>
        <end position="41"/>
    </location>
</feature>
<evidence type="ECO:0000313" key="2">
    <source>
        <dbReference type="EMBL" id="KAK4298218.1"/>
    </source>
</evidence>
<keyword evidence="3" id="KW-1185">Reference proteome</keyword>
<evidence type="ECO:0000256" key="1">
    <source>
        <dbReference type="SAM" id="MobiDB-lite"/>
    </source>
</evidence>
<feature type="compositionally biased region" description="Polar residues" evidence="1">
    <location>
        <begin position="88"/>
        <end position="101"/>
    </location>
</feature>
<comment type="caution">
    <text evidence="2">The sequence shown here is derived from an EMBL/GenBank/DDBJ whole genome shotgun (WGS) entry which is preliminary data.</text>
</comment>
<dbReference type="AlphaFoldDB" id="A0AAE1TTW4"/>
<proteinExistence type="predicted"/>
<reference evidence="2" key="1">
    <citation type="submission" date="2023-11" db="EMBL/GenBank/DDBJ databases">
        <title>Genome assemblies of two species of porcelain crab, Petrolisthes cinctipes and Petrolisthes manimaculis (Anomura: Porcellanidae).</title>
        <authorList>
            <person name="Angst P."/>
        </authorList>
    </citation>
    <scope>NUCLEOTIDE SEQUENCE</scope>
    <source>
        <strain evidence="2">PB745_02</strain>
        <tissue evidence="2">Gill</tissue>
    </source>
</reference>
<accession>A0AAE1TTW4</accession>
<sequence length="101" mass="11560">MPPIVQRVSVEGNIEPQKESLPMGGKAGSEGEDSSEPDDRNTELFLRFFHLARRFWNHTCNEGRRTPHNVTEHLITSQNTSQRHRTPHNITEHLTTSQDTS</sequence>
<gene>
    <name evidence="2" type="ORF">Pmani_029403</name>
</gene>
<evidence type="ECO:0000313" key="3">
    <source>
        <dbReference type="Proteomes" id="UP001292094"/>
    </source>
</evidence>
<dbReference type="EMBL" id="JAWZYT010003472">
    <property type="protein sequence ID" value="KAK4298218.1"/>
    <property type="molecule type" value="Genomic_DNA"/>
</dbReference>
<protein>
    <submittedName>
        <fullName evidence="2">Uncharacterized protein</fullName>
    </submittedName>
</protein>
<organism evidence="2 3">
    <name type="scientific">Petrolisthes manimaculis</name>
    <dbReference type="NCBI Taxonomy" id="1843537"/>
    <lineage>
        <taxon>Eukaryota</taxon>
        <taxon>Metazoa</taxon>
        <taxon>Ecdysozoa</taxon>
        <taxon>Arthropoda</taxon>
        <taxon>Crustacea</taxon>
        <taxon>Multicrustacea</taxon>
        <taxon>Malacostraca</taxon>
        <taxon>Eumalacostraca</taxon>
        <taxon>Eucarida</taxon>
        <taxon>Decapoda</taxon>
        <taxon>Pleocyemata</taxon>
        <taxon>Anomura</taxon>
        <taxon>Galatheoidea</taxon>
        <taxon>Porcellanidae</taxon>
        <taxon>Petrolisthes</taxon>
    </lineage>
</organism>
<dbReference type="Proteomes" id="UP001292094">
    <property type="component" value="Unassembled WGS sequence"/>
</dbReference>
<feature type="region of interest" description="Disordered" evidence="1">
    <location>
        <begin position="76"/>
        <end position="101"/>
    </location>
</feature>